<dbReference type="PANTHER" id="PTHR42973">
    <property type="entry name" value="BINDING OXIDOREDUCTASE, PUTATIVE (AFU_ORTHOLOGUE AFUA_1G17690)-RELATED"/>
    <property type="match status" value="1"/>
</dbReference>
<evidence type="ECO:0000256" key="3">
    <source>
        <dbReference type="ARBA" id="ARBA00022827"/>
    </source>
</evidence>
<comment type="caution">
    <text evidence="5">The sequence shown here is derived from an EMBL/GenBank/DDBJ whole genome shotgun (WGS) entry which is preliminary data.</text>
</comment>
<keyword evidence="4" id="KW-0560">Oxidoreductase</keyword>
<dbReference type="AlphaFoldDB" id="A0A820NM12"/>
<evidence type="ECO:0000313" key="6">
    <source>
        <dbReference type="Proteomes" id="UP000663844"/>
    </source>
</evidence>
<sequence>MKNFCYLIKLVTPNGTIVNVNNETYPDLFFGLKGGLNNFGIVTNFKMRALPQTQVYGGVLLYDFLEINDIVNAAVTFQTNNQDPKAQILCDFTSLGGSVAISIIAFYDAPIAPSNTFEVFTSIRHLGKLQTRSFLSPVPASPVFVTNNMR</sequence>
<dbReference type="SUPFAM" id="SSF56176">
    <property type="entry name" value="FAD-binding/transporter-associated domain-like"/>
    <property type="match status" value="1"/>
</dbReference>
<dbReference type="EMBL" id="CAJOAZ010025050">
    <property type="protein sequence ID" value="CAF4389920.1"/>
    <property type="molecule type" value="Genomic_DNA"/>
</dbReference>
<dbReference type="GO" id="GO:0016491">
    <property type="term" value="F:oxidoreductase activity"/>
    <property type="evidence" value="ECO:0007669"/>
    <property type="project" value="UniProtKB-KW"/>
</dbReference>
<evidence type="ECO:0000313" key="5">
    <source>
        <dbReference type="EMBL" id="CAF4389920.1"/>
    </source>
</evidence>
<gene>
    <name evidence="5" type="ORF">OXD698_LOCUS50843</name>
</gene>
<reference evidence="5" key="1">
    <citation type="submission" date="2021-02" db="EMBL/GenBank/DDBJ databases">
        <authorList>
            <person name="Nowell W R."/>
        </authorList>
    </citation>
    <scope>NUCLEOTIDE SEQUENCE</scope>
</reference>
<dbReference type="Gene3D" id="3.40.462.20">
    <property type="match status" value="1"/>
</dbReference>
<dbReference type="PANTHER" id="PTHR42973:SF13">
    <property type="entry name" value="FAD-BINDING PCMH-TYPE DOMAIN-CONTAINING PROTEIN"/>
    <property type="match status" value="1"/>
</dbReference>
<dbReference type="InterPro" id="IPR050416">
    <property type="entry name" value="FAD-linked_Oxidoreductase"/>
</dbReference>
<feature type="non-terminal residue" evidence="5">
    <location>
        <position position="150"/>
    </location>
</feature>
<organism evidence="5 6">
    <name type="scientific">Adineta steineri</name>
    <dbReference type="NCBI Taxonomy" id="433720"/>
    <lineage>
        <taxon>Eukaryota</taxon>
        <taxon>Metazoa</taxon>
        <taxon>Spiralia</taxon>
        <taxon>Gnathifera</taxon>
        <taxon>Rotifera</taxon>
        <taxon>Eurotatoria</taxon>
        <taxon>Bdelloidea</taxon>
        <taxon>Adinetida</taxon>
        <taxon>Adinetidae</taxon>
        <taxon>Adineta</taxon>
    </lineage>
</organism>
<proteinExistence type="inferred from homology"/>
<comment type="similarity">
    <text evidence="1">Belongs to the oxygen-dependent FAD-linked oxidoreductase family.</text>
</comment>
<dbReference type="GO" id="GO:0050660">
    <property type="term" value="F:flavin adenine dinucleotide binding"/>
    <property type="evidence" value="ECO:0007669"/>
    <property type="project" value="InterPro"/>
</dbReference>
<evidence type="ECO:0000256" key="1">
    <source>
        <dbReference type="ARBA" id="ARBA00005466"/>
    </source>
</evidence>
<evidence type="ECO:0000256" key="2">
    <source>
        <dbReference type="ARBA" id="ARBA00022630"/>
    </source>
</evidence>
<protein>
    <submittedName>
        <fullName evidence="5">Uncharacterized protein</fullName>
    </submittedName>
</protein>
<keyword evidence="2" id="KW-0285">Flavoprotein</keyword>
<dbReference type="Gene3D" id="3.30.465.10">
    <property type="match status" value="1"/>
</dbReference>
<dbReference type="InterPro" id="IPR016169">
    <property type="entry name" value="FAD-bd_PCMH_sub2"/>
</dbReference>
<accession>A0A820NM12</accession>
<name>A0A820NM12_9BILA</name>
<evidence type="ECO:0000256" key="4">
    <source>
        <dbReference type="ARBA" id="ARBA00023002"/>
    </source>
</evidence>
<dbReference type="Proteomes" id="UP000663844">
    <property type="component" value="Unassembled WGS sequence"/>
</dbReference>
<keyword evidence="3" id="KW-0274">FAD</keyword>
<dbReference type="InterPro" id="IPR036318">
    <property type="entry name" value="FAD-bd_PCMH-like_sf"/>
</dbReference>